<dbReference type="Pfam" id="PF02518">
    <property type="entry name" value="HATPase_c"/>
    <property type="match status" value="1"/>
</dbReference>
<dbReference type="Proteomes" id="UP000247150">
    <property type="component" value="Unassembled WGS sequence"/>
</dbReference>
<dbReference type="InterPro" id="IPR056374">
    <property type="entry name" value="DesK/YvfT_N"/>
</dbReference>
<comment type="caution">
    <text evidence="9">The sequence shown here is derived from an EMBL/GenBank/DDBJ whole genome shotgun (WGS) entry which is preliminary data.</text>
</comment>
<dbReference type="EMBL" id="QGTW01000012">
    <property type="protein sequence ID" value="PWW25854.1"/>
    <property type="molecule type" value="Genomic_DNA"/>
</dbReference>
<evidence type="ECO:0000313" key="9">
    <source>
        <dbReference type="EMBL" id="PWW25854.1"/>
    </source>
</evidence>
<dbReference type="Gene3D" id="1.20.5.1930">
    <property type="match status" value="1"/>
</dbReference>
<keyword evidence="7" id="KW-0812">Transmembrane</keyword>
<feature type="transmembrane region" description="Helical" evidence="7">
    <location>
        <begin position="191"/>
        <end position="210"/>
    </location>
</feature>
<dbReference type="Pfam" id="PF23540">
    <property type="entry name" value="DesK_N"/>
    <property type="match status" value="1"/>
</dbReference>
<feature type="domain" description="Histidine kinase/HSP90-like ATPase" evidence="8">
    <location>
        <begin position="367"/>
        <end position="458"/>
    </location>
</feature>
<dbReference type="InterPro" id="IPR050482">
    <property type="entry name" value="Sensor_HK_TwoCompSys"/>
</dbReference>
<dbReference type="InterPro" id="IPR036890">
    <property type="entry name" value="HATPase_C_sf"/>
</dbReference>
<dbReference type="GO" id="GO:0000155">
    <property type="term" value="F:phosphorelay sensor kinase activity"/>
    <property type="evidence" value="ECO:0007669"/>
    <property type="project" value="InterPro"/>
</dbReference>
<dbReference type="InterPro" id="IPR003594">
    <property type="entry name" value="HATPase_dom"/>
</dbReference>
<feature type="transmembrane region" description="Helical" evidence="7">
    <location>
        <begin position="127"/>
        <end position="147"/>
    </location>
</feature>
<feature type="transmembrane region" description="Helical" evidence="7">
    <location>
        <begin position="103"/>
        <end position="120"/>
    </location>
</feature>
<evidence type="ECO:0000256" key="7">
    <source>
        <dbReference type="SAM" id="Phobius"/>
    </source>
</evidence>
<sequence>MKVLLDLPVDFRSRSSLRSGKPFQVLSQQGLPLTSYSRWTWNMRPRINIPRRKSEYIFEDLASSAPINKVPKSTIGFNLPLRKAKEVLSMFKKFFNTLKSSGISPYIWSVFSILPFYFIFRSTSKIEIAVGVILTILFFISLRFAFISRQWPVYLWTGILISISITMTILFQFVYFAFYIAYYNGHITNRIAFLTLYVIHLVATTISINFNFVTQEPLFLEQLPFIIIIWISVILLPFNIYNRKKQEKLEEQLEDANKRIADLVKQEERQRIARDLHDTLGQKLSLIGLKSDLARKLISKDPEQAKEELIDVQQTARTALNEVRKMVSQMRGIRLKDEIILVKQILKAAAIDFIGEEDIKLNNVSLFLENILSLCMKEAVTNVVKHSKATECRISIEQTWNEVRITVQDNGIGMDPAEDIGKGSGLLGLGERLDFVNGSIDIISNNGTTIVMKVPTVVKQTDKEERP</sequence>
<evidence type="ECO:0000259" key="8">
    <source>
        <dbReference type="SMART" id="SM00387"/>
    </source>
</evidence>
<dbReference type="PANTHER" id="PTHR24421:SF63">
    <property type="entry name" value="SENSOR HISTIDINE KINASE DESK"/>
    <property type="match status" value="1"/>
</dbReference>
<dbReference type="SMART" id="SM00387">
    <property type="entry name" value="HATPase_c"/>
    <property type="match status" value="1"/>
</dbReference>
<reference evidence="9 10" key="1">
    <citation type="submission" date="2018-05" db="EMBL/GenBank/DDBJ databases">
        <title>Freshwater and sediment microbial communities from various areas in North America, analyzing microbe dynamics in response to fracking.</title>
        <authorList>
            <person name="Lamendella R."/>
        </authorList>
    </citation>
    <scope>NUCLEOTIDE SEQUENCE [LARGE SCALE GENOMIC DNA]</scope>
    <source>
        <strain evidence="9 10">15_TX</strain>
    </source>
</reference>
<keyword evidence="7" id="KW-1133">Transmembrane helix</keyword>
<protein>
    <recommendedName>
        <fullName evidence="2">histidine kinase</fullName>
        <ecNumber evidence="2">2.7.13.3</ecNumber>
    </recommendedName>
</protein>
<proteinExistence type="predicted"/>
<evidence type="ECO:0000256" key="3">
    <source>
        <dbReference type="ARBA" id="ARBA00022679"/>
    </source>
</evidence>
<accession>A0A2V2ZP63</accession>
<comment type="catalytic activity">
    <reaction evidence="1">
        <text>ATP + protein L-histidine = ADP + protein N-phospho-L-histidine.</text>
        <dbReference type="EC" id="2.7.13.3"/>
    </reaction>
</comment>
<feature type="transmembrane region" description="Helical" evidence="7">
    <location>
        <begin position="222"/>
        <end position="241"/>
    </location>
</feature>
<keyword evidence="5" id="KW-0902">Two-component regulatory system</keyword>
<evidence type="ECO:0000256" key="5">
    <source>
        <dbReference type="ARBA" id="ARBA00023012"/>
    </source>
</evidence>
<keyword evidence="7" id="KW-0472">Membrane</keyword>
<keyword evidence="3" id="KW-0808">Transferase</keyword>
<dbReference type="Pfam" id="PF07730">
    <property type="entry name" value="HisKA_3"/>
    <property type="match status" value="1"/>
</dbReference>
<dbReference type="PANTHER" id="PTHR24421">
    <property type="entry name" value="NITRATE/NITRITE SENSOR PROTEIN NARX-RELATED"/>
    <property type="match status" value="1"/>
</dbReference>
<name>A0A2V2ZP63_9BACI</name>
<keyword evidence="4 9" id="KW-0418">Kinase</keyword>
<evidence type="ECO:0000313" key="10">
    <source>
        <dbReference type="Proteomes" id="UP000247150"/>
    </source>
</evidence>
<dbReference type="GO" id="GO:0046983">
    <property type="term" value="F:protein dimerization activity"/>
    <property type="evidence" value="ECO:0007669"/>
    <property type="project" value="InterPro"/>
</dbReference>
<keyword evidence="6" id="KW-0175">Coiled coil</keyword>
<dbReference type="InterPro" id="IPR011712">
    <property type="entry name" value="Sig_transdc_His_kin_sub3_dim/P"/>
</dbReference>
<evidence type="ECO:0000256" key="4">
    <source>
        <dbReference type="ARBA" id="ARBA00022777"/>
    </source>
</evidence>
<organism evidence="9 10">
    <name type="scientific">Cytobacillus oceanisediminis</name>
    <dbReference type="NCBI Taxonomy" id="665099"/>
    <lineage>
        <taxon>Bacteria</taxon>
        <taxon>Bacillati</taxon>
        <taxon>Bacillota</taxon>
        <taxon>Bacilli</taxon>
        <taxon>Bacillales</taxon>
        <taxon>Bacillaceae</taxon>
        <taxon>Cytobacillus</taxon>
    </lineage>
</organism>
<evidence type="ECO:0000256" key="1">
    <source>
        <dbReference type="ARBA" id="ARBA00000085"/>
    </source>
</evidence>
<dbReference type="AlphaFoldDB" id="A0A2V2ZP63"/>
<dbReference type="CDD" id="cd16917">
    <property type="entry name" value="HATPase_UhpB-NarQ-NarX-like"/>
    <property type="match status" value="1"/>
</dbReference>
<dbReference type="Gene3D" id="3.30.565.10">
    <property type="entry name" value="Histidine kinase-like ATPase, C-terminal domain"/>
    <property type="match status" value="1"/>
</dbReference>
<feature type="transmembrane region" description="Helical" evidence="7">
    <location>
        <begin position="153"/>
        <end position="179"/>
    </location>
</feature>
<dbReference type="GO" id="GO:0016020">
    <property type="term" value="C:membrane"/>
    <property type="evidence" value="ECO:0007669"/>
    <property type="project" value="InterPro"/>
</dbReference>
<feature type="coiled-coil region" evidence="6">
    <location>
        <begin position="246"/>
        <end position="273"/>
    </location>
</feature>
<evidence type="ECO:0000256" key="2">
    <source>
        <dbReference type="ARBA" id="ARBA00012438"/>
    </source>
</evidence>
<dbReference type="EC" id="2.7.13.3" evidence="2"/>
<evidence type="ECO:0000256" key="6">
    <source>
        <dbReference type="SAM" id="Coils"/>
    </source>
</evidence>
<dbReference type="SUPFAM" id="SSF55874">
    <property type="entry name" value="ATPase domain of HSP90 chaperone/DNA topoisomerase II/histidine kinase"/>
    <property type="match status" value="1"/>
</dbReference>
<gene>
    <name evidence="9" type="ORF">DFO73_112147</name>
</gene>